<feature type="compositionally biased region" description="Basic and acidic residues" evidence="1">
    <location>
        <begin position="607"/>
        <end position="622"/>
    </location>
</feature>
<feature type="region of interest" description="Disordered" evidence="1">
    <location>
        <begin position="583"/>
        <end position="676"/>
    </location>
</feature>
<comment type="caution">
    <text evidence="3">The sequence shown here is derived from an EMBL/GenBank/DDBJ whole genome shotgun (WGS) entry which is preliminary data.</text>
</comment>
<feature type="domain" description="F-box" evidence="2">
    <location>
        <begin position="243"/>
        <end position="272"/>
    </location>
</feature>
<protein>
    <recommendedName>
        <fullName evidence="2">F-box domain-containing protein</fullName>
    </recommendedName>
</protein>
<dbReference type="PANTHER" id="PTHR36130">
    <property type="entry name" value="RIKEN CDNA 4933430I17 GENE"/>
    <property type="match status" value="1"/>
</dbReference>
<feature type="region of interest" description="Disordered" evidence="1">
    <location>
        <begin position="331"/>
        <end position="388"/>
    </location>
</feature>
<dbReference type="InterPro" id="IPR029134">
    <property type="entry name" value="DUF4647"/>
</dbReference>
<dbReference type="PANTHER" id="PTHR36130:SF1">
    <property type="entry name" value="RIKEN CDNA 4933430I17 GENE"/>
    <property type="match status" value="1"/>
</dbReference>
<gene>
    <name evidence="3" type="ORF">NP493_115g11000</name>
</gene>
<evidence type="ECO:0000259" key="2">
    <source>
        <dbReference type="PROSITE" id="PS50181"/>
    </source>
</evidence>
<evidence type="ECO:0000313" key="4">
    <source>
        <dbReference type="Proteomes" id="UP001209878"/>
    </source>
</evidence>
<dbReference type="EMBL" id="JAODUO010000114">
    <property type="protein sequence ID" value="KAK2189118.1"/>
    <property type="molecule type" value="Genomic_DNA"/>
</dbReference>
<feature type="compositionally biased region" description="Basic and acidic residues" evidence="1">
    <location>
        <begin position="995"/>
        <end position="1004"/>
    </location>
</feature>
<feature type="compositionally biased region" description="Pro residues" evidence="1">
    <location>
        <begin position="704"/>
        <end position="717"/>
    </location>
</feature>
<feature type="compositionally biased region" description="Polar residues" evidence="1">
    <location>
        <begin position="344"/>
        <end position="363"/>
    </location>
</feature>
<sequence length="1004" mass="109344">METTDNGTLCSSLCQHPACWDTIRRRRHGLLPRHTPYPPRADSDDSDEELPTQKVVNLLSNYGEDPVDVYSPAVSVKARQFRSMGKSLRTMPSSYTMDSVPRLWAPHATPASLMQSSTGQVSSVVSGSEKHERQSKMGKVEVQEVFDLTDLHNNWREICTQKQYYVWVPNARKKAKKPLAALKRVHDLKDVTEEMMPQEIEWQRESTIIRHPPRNYTPFLYRWSTGSSLPYTPESQYIQNMGIYELLDLPRDVLMQVLNYVNPSDLRDAHRVADAVAKAMAKVDKSTTLDLANSDVLHQSKMELLDISQRSARGPHMDPFRSQMIWQHTATTSPGLLPRKKRSAPTTPQNTTVTASQLNQGDTRPTGARHQPLPSIRGKHAAGGRRQKTQLPKISLGLSSLPSDAIVTKPFHYKLNTQVDLTIGHVPTPPTDRSYERGMSPDWVSLTQRPTLPSHLTGQEELRSPDYNADMALPGSLEFWYNLNLEMDEDGRTPGSAASGLMADTTQMVAAAPTRAPVNTPDSPYMRNLERQVSGILGTIQEHDTTDGEWSRGGAATPHPPSRRRTFRFPHDSLQADTDAVAGDESMAGGDQSTLRHGTPSVAEVDGGDKTDVGSKPGERPDSVICVPTPEQWPVVDEDTYRQRPGPTPVSAGGGEATTEEERTSTAGNVDARSDRSGLTSMLVKMSRDNSLHSDKAKHIFHEPPTPSPAPPPPSPEPKTSEAPMLGQSIIGVYESDSEPGFDLTVKPPSNLDDESRINTPQFCLRTPSTGSRERSLDGQAGGTARESSGLALPEEEETGKEQGAEPAGGEAMSRDALSRHYGNQLTIEPGVPVTDSADGQATGVDAMVPTAATPVGDGGNDAEDKRHSPTGQGNKDTSDRSLKEEDVSASEHPADEKEQVEDEAAVNAHDEAAATGGIKQDGNTNASADDQPDDVAASGDVVGRDDDMTEETCGESAAAVQPGYGRTKATPGDGEANQSPLEEFDANEENYNEELQKEYDKFS</sequence>
<feature type="compositionally biased region" description="Polar residues" evidence="1">
    <location>
        <begin position="758"/>
        <end position="771"/>
    </location>
</feature>
<dbReference type="AlphaFoldDB" id="A0AAD9P6K4"/>
<keyword evidence="4" id="KW-1185">Reference proteome</keyword>
<feature type="compositionally biased region" description="Basic and acidic residues" evidence="1">
    <location>
        <begin position="688"/>
        <end position="702"/>
    </location>
</feature>
<accession>A0AAD9P6K4</accession>
<evidence type="ECO:0000256" key="1">
    <source>
        <dbReference type="SAM" id="MobiDB-lite"/>
    </source>
</evidence>
<name>A0AAD9P6K4_RIDPI</name>
<dbReference type="InterPro" id="IPR001810">
    <property type="entry name" value="F-box_dom"/>
</dbReference>
<feature type="compositionally biased region" description="Acidic residues" evidence="1">
    <location>
        <begin position="983"/>
        <end position="993"/>
    </location>
</feature>
<dbReference type="PROSITE" id="PS50181">
    <property type="entry name" value="FBOX"/>
    <property type="match status" value="1"/>
</dbReference>
<reference evidence="3" key="1">
    <citation type="journal article" date="2023" name="Mol. Biol. Evol.">
        <title>Third-Generation Sequencing Reveals the Adaptive Role of the Epigenome in Three Deep-Sea Polychaetes.</title>
        <authorList>
            <person name="Perez M."/>
            <person name="Aroh O."/>
            <person name="Sun Y."/>
            <person name="Lan Y."/>
            <person name="Juniper S.K."/>
            <person name="Young C.R."/>
            <person name="Angers B."/>
            <person name="Qian P.Y."/>
        </authorList>
    </citation>
    <scope>NUCLEOTIDE SEQUENCE</scope>
    <source>
        <strain evidence="3">R07B-5</strain>
    </source>
</reference>
<feature type="region of interest" description="Disordered" evidence="1">
    <location>
        <begin position="688"/>
        <end position="1004"/>
    </location>
</feature>
<feature type="region of interest" description="Disordered" evidence="1">
    <location>
        <begin position="544"/>
        <end position="568"/>
    </location>
</feature>
<feature type="compositionally biased region" description="Basic residues" evidence="1">
    <location>
        <begin position="377"/>
        <end position="388"/>
    </location>
</feature>
<feature type="region of interest" description="Disordered" evidence="1">
    <location>
        <begin position="30"/>
        <end position="49"/>
    </location>
</feature>
<feature type="compositionally biased region" description="Basic and acidic residues" evidence="1">
    <location>
        <begin position="877"/>
        <end position="887"/>
    </location>
</feature>
<dbReference type="Proteomes" id="UP001209878">
    <property type="component" value="Unassembled WGS sequence"/>
</dbReference>
<organism evidence="3 4">
    <name type="scientific">Ridgeia piscesae</name>
    <name type="common">Tubeworm</name>
    <dbReference type="NCBI Taxonomy" id="27915"/>
    <lineage>
        <taxon>Eukaryota</taxon>
        <taxon>Metazoa</taxon>
        <taxon>Spiralia</taxon>
        <taxon>Lophotrochozoa</taxon>
        <taxon>Annelida</taxon>
        <taxon>Polychaeta</taxon>
        <taxon>Sedentaria</taxon>
        <taxon>Canalipalpata</taxon>
        <taxon>Sabellida</taxon>
        <taxon>Siboglinidae</taxon>
        <taxon>Ridgeia</taxon>
    </lineage>
</organism>
<proteinExistence type="predicted"/>
<evidence type="ECO:0000313" key="3">
    <source>
        <dbReference type="EMBL" id="KAK2189118.1"/>
    </source>
</evidence>